<feature type="region of interest" description="Disordered" evidence="1">
    <location>
        <begin position="40"/>
        <end position="69"/>
    </location>
</feature>
<dbReference type="AlphaFoldDB" id="A0A8J2HNP7"/>
<gene>
    <name evidence="2" type="ORF">HICCMSTLAB_LOCUS11189</name>
</gene>
<sequence length="190" mass="21356">MEAVDTNEYQESKLKNQLYSSQMKENKISTLIENPQISKTLSRPLIHDNSETNTPSSQDGTQKNNSTLLDTSAMKINTKRLSEFSRINLPGKCNSKKQLDLQKMKKISISTLQMPMKVNRTCLSSLIRATNQSLPALSRDKPQESDNNKLPTSATGAFSEDLPEFSAYLNTSRIKTMGTFLDALNNEKYN</sequence>
<feature type="compositionally biased region" description="Polar residues" evidence="1">
    <location>
        <begin position="51"/>
        <end position="69"/>
    </location>
</feature>
<dbReference type="Proteomes" id="UP000786811">
    <property type="component" value="Unassembled WGS sequence"/>
</dbReference>
<feature type="region of interest" description="Disordered" evidence="1">
    <location>
        <begin position="134"/>
        <end position="156"/>
    </location>
</feature>
<reference evidence="2" key="1">
    <citation type="submission" date="2021-04" db="EMBL/GenBank/DDBJ databases">
        <authorList>
            <person name="Chebbi M.A.C M."/>
        </authorList>
    </citation>
    <scope>NUCLEOTIDE SEQUENCE</scope>
</reference>
<accession>A0A8J2HNP7</accession>
<keyword evidence="3" id="KW-1185">Reference proteome</keyword>
<name>A0A8J2HNP7_COTCN</name>
<proteinExistence type="predicted"/>
<comment type="caution">
    <text evidence="2">The sequence shown here is derived from an EMBL/GenBank/DDBJ whole genome shotgun (WGS) entry which is preliminary data.</text>
</comment>
<feature type="compositionally biased region" description="Basic and acidic residues" evidence="1">
    <location>
        <begin position="138"/>
        <end position="147"/>
    </location>
</feature>
<evidence type="ECO:0000256" key="1">
    <source>
        <dbReference type="SAM" id="MobiDB-lite"/>
    </source>
</evidence>
<evidence type="ECO:0000313" key="2">
    <source>
        <dbReference type="EMBL" id="CAG5102798.1"/>
    </source>
</evidence>
<protein>
    <submittedName>
        <fullName evidence="2">Uncharacterized protein</fullName>
    </submittedName>
</protein>
<evidence type="ECO:0000313" key="3">
    <source>
        <dbReference type="Proteomes" id="UP000786811"/>
    </source>
</evidence>
<organism evidence="2 3">
    <name type="scientific">Cotesia congregata</name>
    <name type="common">Parasitoid wasp</name>
    <name type="synonym">Apanteles congregatus</name>
    <dbReference type="NCBI Taxonomy" id="51543"/>
    <lineage>
        <taxon>Eukaryota</taxon>
        <taxon>Metazoa</taxon>
        <taxon>Ecdysozoa</taxon>
        <taxon>Arthropoda</taxon>
        <taxon>Hexapoda</taxon>
        <taxon>Insecta</taxon>
        <taxon>Pterygota</taxon>
        <taxon>Neoptera</taxon>
        <taxon>Endopterygota</taxon>
        <taxon>Hymenoptera</taxon>
        <taxon>Apocrita</taxon>
        <taxon>Ichneumonoidea</taxon>
        <taxon>Braconidae</taxon>
        <taxon>Microgastrinae</taxon>
        <taxon>Cotesia</taxon>
    </lineage>
</organism>
<dbReference type="EMBL" id="CAJNRD030001123">
    <property type="protein sequence ID" value="CAG5102798.1"/>
    <property type="molecule type" value="Genomic_DNA"/>
</dbReference>